<reference evidence="3" key="2">
    <citation type="submission" date="2020-07" db="EMBL/GenBank/DDBJ databases">
        <authorList>
            <person name="Pettersson B.M.F."/>
            <person name="Behra P.R.K."/>
            <person name="Ramesh M."/>
            <person name="Das S."/>
            <person name="Dasgupta S."/>
            <person name="Kirsebom L.A."/>
        </authorList>
    </citation>
    <scope>NUCLEOTIDE SEQUENCE</scope>
    <source>
        <strain evidence="3">DSM 44203</strain>
    </source>
</reference>
<evidence type="ECO:0000313" key="3">
    <source>
        <dbReference type="EMBL" id="MCV7024392.1"/>
    </source>
</evidence>
<dbReference type="RefSeq" id="WP_201029019.1">
    <property type="nucleotide sequence ID" value="NZ_BCTA01000105.1"/>
</dbReference>
<gene>
    <name evidence="3" type="ORF">H7I77_13715</name>
    <name evidence="2" type="ORF">RMCN_6088</name>
</gene>
<comment type="caution">
    <text evidence="3">The sequence shown here is derived from an EMBL/GenBank/DDBJ whole genome shotgun (WGS) entry which is preliminary data.</text>
</comment>
<name>A0AAW5SL75_MYCNV</name>
<dbReference type="EMBL" id="BCTA01000105">
    <property type="protein sequence ID" value="GAT12955.1"/>
    <property type="molecule type" value="Genomic_DNA"/>
</dbReference>
<evidence type="ECO:0008006" key="6">
    <source>
        <dbReference type="Google" id="ProtNLM"/>
    </source>
</evidence>
<evidence type="ECO:0000313" key="5">
    <source>
        <dbReference type="Proteomes" id="UP001207528"/>
    </source>
</evidence>
<proteinExistence type="predicted"/>
<dbReference type="EMBL" id="JACKTI010000038">
    <property type="protein sequence ID" value="MCV7024392.1"/>
    <property type="molecule type" value="Genomic_DNA"/>
</dbReference>
<keyword evidence="4" id="KW-1185">Reference proteome</keyword>
<dbReference type="AlphaFoldDB" id="A0AAW5SL75"/>
<accession>A0AAW5SL75</accession>
<evidence type="ECO:0000313" key="2">
    <source>
        <dbReference type="EMBL" id="GAT12955.1"/>
    </source>
</evidence>
<reference evidence="3" key="3">
    <citation type="journal article" date="2022" name="BMC Genomics">
        <title>Comparative genome analysis of mycobacteria focusing on tRNA and non-coding RNA.</title>
        <authorList>
            <person name="Behra P.R.K."/>
            <person name="Pettersson B.M.F."/>
            <person name="Ramesh M."/>
            <person name="Das S."/>
            <person name="Dasgupta S."/>
            <person name="Kirsebom L.A."/>
        </authorList>
    </citation>
    <scope>NUCLEOTIDE SEQUENCE</scope>
    <source>
        <strain evidence="3">DSM 44203</strain>
    </source>
</reference>
<dbReference type="Proteomes" id="UP001207528">
    <property type="component" value="Unassembled WGS sequence"/>
</dbReference>
<evidence type="ECO:0000313" key="4">
    <source>
        <dbReference type="Proteomes" id="UP000069773"/>
    </source>
</evidence>
<reference evidence="2 4" key="1">
    <citation type="journal article" date="2016" name="Genome Announc.">
        <title>Draft Genome Sequences of Five Rapidly Growing Mycobacterium Species, M. thermoresistibile, M. fortuitum subsp. acetamidolyticum, M. canariasense, M. brisbanense, and M. novocastrense.</title>
        <authorList>
            <person name="Katahira K."/>
            <person name="Ogura Y."/>
            <person name="Gotoh Y."/>
            <person name="Hayashi T."/>
        </authorList>
    </citation>
    <scope>NUCLEOTIDE SEQUENCE [LARGE SCALE GENOMIC DNA]</scope>
    <source>
        <strain evidence="2 4">JCM18114</strain>
    </source>
</reference>
<protein>
    <recommendedName>
        <fullName evidence="6">Transposase</fullName>
    </recommendedName>
</protein>
<organism evidence="3 5">
    <name type="scientific">Mycolicibacterium novocastrense</name>
    <name type="common">Mycobacterium novocastrense</name>
    <dbReference type="NCBI Taxonomy" id="59813"/>
    <lineage>
        <taxon>Bacteria</taxon>
        <taxon>Bacillati</taxon>
        <taxon>Actinomycetota</taxon>
        <taxon>Actinomycetes</taxon>
        <taxon>Mycobacteriales</taxon>
        <taxon>Mycobacteriaceae</taxon>
        <taxon>Mycolicibacterium</taxon>
    </lineage>
</organism>
<sequence length="477" mass="52616">MPSEQRSSPRRPSAERAHGAGRINQRTVHSRPTPGDENTPLEIDKVRAVASYSALYSISELIPDRPPNTPGRPAHYPAWVSVIHKVLHGAFGSANHASRIMANPEYWDIICRHAATHGKTARPKPPRRHHHTYAQDRLDAHVDDLHRGLLDTAATLARQLGCLNPDAPVSRTNPTRGQFIVGDGTVVAAPERKSTIEKKAADGKSTVNAHLEVQNGDDKPEFRYGTKFAIMSTRPDNTRNLRVVLDTAPVPPGKGYKGEAGVALAMLDRLTARPQLRIDGICYDGAFRGTHIDHAMKAGLTVLVPPHAGTAKPTPLTTIDCGCGDTHALWTDEGRLHERAILDTGEAHLQPLPIAKVYARRNSKGSYRWYIDFATTCGTVQTERIDITPQDRDKGYNRAEHLRQHTKTEDGNSVYDRCYGWREDAESLNNTLDRTLYGGRMTAHTATRQHGVMIGFALGRNAIAAFIHRRHQQSAAA</sequence>
<dbReference type="Proteomes" id="UP000069773">
    <property type="component" value="Unassembled WGS sequence"/>
</dbReference>
<feature type="region of interest" description="Disordered" evidence="1">
    <location>
        <begin position="1"/>
        <end position="41"/>
    </location>
</feature>
<evidence type="ECO:0000256" key="1">
    <source>
        <dbReference type="SAM" id="MobiDB-lite"/>
    </source>
</evidence>